<evidence type="ECO:0000259" key="4">
    <source>
        <dbReference type="Pfam" id="PF10531"/>
    </source>
</evidence>
<feature type="transmembrane region" description="Helical" evidence="2">
    <location>
        <begin position="12"/>
        <end position="32"/>
    </location>
</feature>
<feature type="domain" description="Soluble ligand binding" evidence="4">
    <location>
        <begin position="298"/>
        <end position="348"/>
    </location>
</feature>
<feature type="domain" description="Polysaccharide export protein N-terminal" evidence="3">
    <location>
        <begin position="105"/>
        <end position="181"/>
    </location>
</feature>
<accession>A0A5M3T2T2</accession>
<sequence length="535" mass="57804">MGANLNPIKSLFLTGLYSVASIIPLAIITSGGKSMAQRIPDRCILPRSFVNQPLPRGGGQPAPVQPDWPTLLELFRNADAPIQTRPSGIPVSPSVFEGPIGDRMKSYELGPGDQIFIDVFINGQRSQELTIPNATIGPQGSLAMPLIGLVELEGLTLEQVRQNIQPRLAQFVRNPEVVVSLVNQRPVQVTVTGKIARPGFYPLASPQLIVALTTAGGTRPGADLRRITVRRTLPTGQTLETEIDLFTPLLLGLEPPNIRLSDRDVITVPTQEVSPSEGVERDLLENYSLAAAPVPAQVTVVGEVVQPGFYTLPAGGSRVSTALLAAGGATLTADLRTVLVCRTTVDGRVLEDIIDLYTPLAEATSLPDVSLSNGDSVIVLPLDPDVDERDYDRKLVASSTLVNQQITVRILSYAGNAIGAVALPNGSTFIDILANVPLQTGDLDKIALIRYDRQSRQTTTQILNGKNVLRGDQTDNILLQDEDVIVINRNLITQVTVFLNNFTQPFRDVLGFTLFFQQLINSAERLFGPDQQQGN</sequence>
<evidence type="ECO:0000259" key="3">
    <source>
        <dbReference type="Pfam" id="PF02563"/>
    </source>
</evidence>
<dbReference type="PANTHER" id="PTHR33619:SF3">
    <property type="entry name" value="POLYSACCHARIDE EXPORT PROTEIN GFCE-RELATED"/>
    <property type="match status" value="1"/>
</dbReference>
<name>A0A5M3T2T2_LIMPL</name>
<dbReference type="PANTHER" id="PTHR33619">
    <property type="entry name" value="POLYSACCHARIDE EXPORT PROTEIN GFCE-RELATED"/>
    <property type="match status" value="1"/>
</dbReference>
<protein>
    <submittedName>
        <fullName evidence="5">Polysaccharide export protein</fullName>
    </submittedName>
</protein>
<dbReference type="Gene3D" id="3.10.560.10">
    <property type="entry name" value="Outer membrane lipoprotein wza domain like"/>
    <property type="match status" value="2"/>
</dbReference>
<evidence type="ECO:0000256" key="2">
    <source>
        <dbReference type="SAM" id="Phobius"/>
    </source>
</evidence>
<keyword evidence="2" id="KW-1133">Transmembrane helix</keyword>
<keyword evidence="2" id="KW-0812">Transmembrane</keyword>
<evidence type="ECO:0000256" key="1">
    <source>
        <dbReference type="ARBA" id="ARBA00022729"/>
    </source>
</evidence>
<dbReference type="RefSeq" id="WP_006620111.1">
    <property type="nucleotide sequence ID" value="NZ_BIMW01000002.1"/>
</dbReference>
<dbReference type="InterPro" id="IPR049712">
    <property type="entry name" value="Poly_export"/>
</dbReference>
<dbReference type="EMBL" id="BIMW01000002">
    <property type="protein sequence ID" value="GCE92116.1"/>
    <property type="molecule type" value="Genomic_DNA"/>
</dbReference>
<dbReference type="Proteomes" id="UP000326169">
    <property type="component" value="Unassembled WGS sequence"/>
</dbReference>
<comment type="caution">
    <text evidence="5">The sequence shown here is derived from an EMBL/GenBank/DDBJ whole genome shotgun (WGS) entry which is preliminary data.</text>
</comment>
<dbReference type="Gene3D" id="3.30.1950.10">
    <property type="entry name" value="wza like domain"/>
    <property type="match status" value="1"/>
</dbReference>
<evidence type="ECO:0000313" key="5">
    <source>
        <dbReference type="EMBL" id="GCE92116.1"/>
    </source>
</evidence>
<dbReference type="GeneID" id="301681131"/>
<dbReference type="Pfam" id="PF10531">
    <property type="entry name" value="SLBB"/>
    <property type="match status" value="2"/>
</dbReference>
<proteinExistence type="predicted"/>
<reference evidence="5 6" key="1">
    <citation type="journal article" date="2019" name="J Genomics">
        <title>The Draft Genome of a Hydrogen-producing Cyanobacterium, Arthrospira platensis NIES-46.</title>
        <authorList>
            <person name="Suzuki S."/>
            <person name="Yamaguchi H."/>
            <person name="Kawachi M."/>
        </authorList>
    </citation>
    <scope>NUCLEOTIDE SEQUENCE [LARGE SCALE GENOMIC DNA]</scope>
    <source>
        <strain evidence="5 6">NIES-46</strain>
    </source>
</reference>
<feature type="domain" description="Soluble ligand binding" evidence="4">
    <location>
        <begin position="189"/>
        <end position="236"/>
    </location>
</feature>
<gene>
    <name evidence="5" type="ORF">NIES46_01510</name>
</gene>
<keyword evidence="1" id="KW-0732">Signal</keyword>
<evidence type="ECO:0000313" key="6">
    <source>
        <dbReference type="Proteomes" id="UP000326169"/>
    </source>
</evidence>
<dbReference type="Pfam" id="PF02563">
    <property type="entry name" value="Poly_export"/>
    <property type="match status" value="1"/>
</dbReference>
<dbReference type="InterPro" id="IPR003715">
    <property type="entry name" value="Poly_export_N"/>
</dbReference>
<keyword evidence="2" id="KW-0472">Membrane</keyword>
<keyword evidence="6" id="KW-1185">Reference proteome</keyword>
<dbReference type="InterPro" id="IPR019554">
    <property type="entry name" value="Soluble_ligand-bd"/>
</dbReference>
<organism evidence="5 6">
    <name type="scientific">Limnospira platensis NIES-46</name>
    <dbReference type="NCBI Taxonomy" id="1236695"/>
    <lineage>
        <taxon>Bacteria</taxon>
        <taxon>Bacillati</taxon>
        <taxon>Cyanobacteriota</taxon>
        <taxon>Cyanophyceae</taxon>
        <taxon>Oscillatoriophycideae</taxon>
        <taxon>Oscillatoriales</taxon>
        <taxon>Sirenicapillariaceae</taxon>
        <taxon>Limnospira</taxon>
    </lineage>
</organism>